<proteinExistence type="predicted"/>
<gene>
    <name evidence="7" type="primary">PDCD2</name>
    <name evidence="7" type="ORF">DERF_003143</name>
</gene>
<evidence type="ECO:0000256" key="3">
    <source>
        <dbReference type="ARBA" id="ARBA00022833"/>
    </source>
</evidence>
<dbReference type="PANTHER" id="PTHR12298:SF4">
    <property type="entry name" value="PROGRAMMED CELL DEATH PROTEIN 2"/>
    <property type="match status" value="1"/>
</dbReference>
<dbReference type="Pfam" id="PF10149">
    <property type="entry name" value="TM231"/>
    <property type="match status" value="1"/>
</dbReference>
<evidence type="ECO:0000256" key="4">
    <source>
        <dbReference type="PROSITE-ProRule" id="PRU00134"/>
    </source>
</evidence>
<dbReference type="GO" id="GO:0005634">
    <property type="term" value="C:nucleus"/>
    <property type="evidence" value="ECO:0007669"/>
    <property type="project" value="TreeGrafter"/>
</dbReference>
<dbReference type="PROSITE" id="PS01360">
    <property type="entry name" value="ZF_MYND_1"/>
    <property type="match status" value="1"/>
</dbReference>
<keyword evidence="5" id="KW-0472">Membrane</keyword>
<reference evidence="7" key="1">
    <citation type="submission" date="2013-05" db="EMBL/GenBank/DDBJ databases">
        <authorList>
            <person name="Yim A.K.Y."/>
            <person name="Chan T.F."/>
            <person name="Ji K.M."/>
            <person name="Liu X.Y."/>
            <person name="Zhou J.W."/>
            <person name="Li R.Q."/>
            <person name="Yang K.Y."/>
            <person name="Li J."/>
            <person name="Li M."/>
            <person name="Law P.T.W."/>
            <person name="Wu Y.L."/>
            <person name="Cai Z.L."/>
            <person name="Qin H."/>
            <person name="Bao Y."/>
            <person name="Leung R.K.K."/>
            <person name="Ng P.K.S."/>
            <person name="Zou J."/>
            <person name="Zhong X.J."/>
            <person name="Ran P.X."/>
            <person name="Zhong N.S."/>
            <person name="Liu Z.G."/>
            <person name="Tsui S.K.W."/>
        </authorList>
    </citation>
    <scope>NUCLEOTIDE SEQUENCE</scope>
    <source>
        <strain evidence="7">Derf</strain>
        <tissue evidence="7">Whole organism</tissue>
    </source>
</reference>
<dbReference type="Pfam" id="PF01753">
    <property type="entry name" value="zf-MYND"/>
    <property type="match status" value="1"/>
</dbReference>
<dbReference type="Pfam" id="PF04194">
    <property type="entry name" value="PDCD2_C"/>
    <property type="match status" value="1"/>
</dbReference>
<dbReference type="AlphaFoldDB" id="A0A922IF07"/>
<sequence length="723" mass="86938">MSLSKSIDLGFAEPFTNEWLSKSKYFPSKIGGHPSFLVLNPILGYDQLNCRKCQKTMRFILQLYAPIESNEQAFHRQLFVFGCGRQEQCSNQFLVFRCQLPRTNQFYSHDPPDYDKDSVDYNPNPLKFGQSLCPICGIHANKRCSQCLKISYCSREHQIVHWKKGGHKDKCQQNDQETNDSNNVRYENLVFPEYEIIIDEADETENQPDDQDDVSEMEMKKYQDYVHQNQPSCQNENIEQYLPEDECNEQEQQTFDRFRQAIRRGEIIRYDSYWQQQNLLSKQSFDRILWISNRNRITDVPKCENCGSQRRFEFQIMPNLLNKIQLSKNDHMDWGTLLVFTCSMNCIKNHPTNVLDFYQPEYIHNQTIRIMDFLIFLMFILIRVKRISILCVIFFKNKVQKMNLFVKPLYIHYNSRLLSEATIFFIIITLIRFILPLMIVWRTDSFWIKESEYREMPDIDFRKDLILLLNVKTIANQEEHIIGFSTIDAINRILDDDKYLIPINIVQYEYDYDNDNRYDELKLILDIPVDLNRTHVVGFRLLTFFQYRLSERIQLEMESLADLNINDRIGGQYVRIEGHLEFVQRKPFNHRGYEFRFNQSIIPSDKKIHLEDILLRYSLRKYFTQMNVDYQHWQPYQSILNTRTKHPFRLDVTIYYHDQLFRYYTGFWYLIKWALVQYLAVFIIIDYFIHWIQCLVFDGYIVATIPRIQNVHLLNSILMKKQF</sequence>
<evidence type="ECO:0000256" key="2">
    <source>
        <dbReference type="ARBA" id="ARBA00022771"/>
    </source>
</evidence>
<keyword evidence="5" id="KW-1133">Transmembrane helix</keyword>
<feature type="transmembrane region" description="Helical" evidence="5">
    <location>
        <begin position="667"/>
        <end position="689"/>
    </location>
</feature>
<dbReference type="GO" id="GO:0005737">
    <property type="term" value="C:cytoplasm"/>
    <property type="evidence" value="ECO:0007669"/>
    <property type="project" value="InterPro"/>
</dbReference>
<accession>A0A922IF07</accession>
<feature type="domain" description="MYND-type" evidence="6">
    <location>
        <begin position="133"/>
        <end position="171"/>
    </location>
</feature>
<dbReference type="PANTHER" id="PTHR12298">
    <property type="entry name" value="PCDC2 PROGRAMMED CELL DEATH PROTEIN 2 -RELATED"/>
    <property type="match status" value="1"/>
</dbReference>
<dbReference type="GO" id="GO:0008270">
    <property type="term" value="F:zinc ion binding"/>
    <property type="evidence" value="ECO:0007669"/>
    <property type="project" value="UniProtKB-KW"/>
</dbReference>
<keyword evidence="1" id="KW-0479">Metal-binding</keyword>
<feature type="transmembrane region" description="Helical" evidence="5">
    <location>
        <begin position="417"/>
        <end position="441"/>
    </location>
</feature>
<dbReference type="Gene3D" id="6.10.140.2220">
    <property type="match status" value="1"/>
</dbReference>
<evidence type="ECO:0000259" key="6">
    <source>
        <dbReference type="PROSITE" id="PS50865"/>
    </source>
</evidence>
<dbReference type="SUPFAM" id="SSF144232">
    <property type="entry name" value="HIT/MYND zinc finger-like"/>
    <property type="match status" value="1"/>
</dbReference>
<evidence type="ECO:0000256" key="1">
    <source>
        <dbReference type="ARBA" id="ARBA00022723"/>
    </source>
</evidence>
<dbReference type="PROSITE" id="PS50865">
    <property type="entry name" value="ZF_MYND_2"/>
    <property type="match status" value="1"/>
</dbReference>
<keyword evidence="3" id="KW-0862">Zinc</keyword>
<dbReference type="EMBL" id="ASGP02000001">
    <property type="protein sequence ID" value="KAH9529251.1"/>
    <property type="molecule type" value="Genomic_DNA"/>
</dbReference>
<organism evidence="7 8">
    <name type="scientific">Dermatophagoides farinae</name>
    <name type="common">American house dust mite</name>
    <dbReference type="NCBI Taxonomy" id="6954"/>
    <lineage>
        <taxon>Eukaryota</taxon>
        <taxon>Metazoa</taxon>
        <taxon>Ecdysozoa</taxon>
        <taxon>Arthropoda</taxon>
        <taxon>Chelicerata</taxon>
        <taxon>Arachnida</taxon>
        <taxon>Acari</taxon>
        <taxon>Acariformes</taxon>
        <taxon>Sarcoptiformes</taxon>
        <taxon>Astigmata</taxon>
        <taxon>Psoroptidia</taxon>
        <taxon>Analgoidea</taxon>
        <taxon>Pyroglyphidae</taxon>
        <taxon>Dermatophagoidinae</taxon>
        <taxon>Dermatophagoides</taxon>
    </lineage>
</organism>
<keyword evidence="5" id="KW-0812">Transmembrane</keyword>
<dbReference type="InterPro" id="IPR019306">
    <property type="entry name" value="TMEM231"/>
</dbReference>
<keyword evidence="2 4" id="KW-0863">Zinc-finger</keyword>
<keyword evidence="8" id="KW-1185">Reference proteome</keyword>
<comment type="caution">
    <text evidence="7">The sequence shown here is derived from an EMBL/GenBank/DDBJ whole genome shotgun (WGS) entry which is preliminary data.</text>
</comment>
<evidence type="ECO:0000313" key="8">
    <source>
        <dbReference type="Proteomes" id="UP000790347"/>
    </source>
</evidence>
<reference evidence="7" key="2">
    <citation type="journal article" date="2022" name="Res Sq">
        <title>Comparative Genomics Reveals Insights into the Divergent Evolution of Astigmatic Mites and Household Pest Adaptations.</title>
        <authorList>
            <person name="Xiong Q."/>
            <person name="Wan A.T.-Y."/>
            <person name="Liu X.-Y."/>
            <person name="Fung C.S.-H."/>
            <person name="Xiao X."/>
            <person name="Malainual N."/>
            <person name="Hou J."/>
            <person name="Wang L."/>
            <person name="Wang M."/>
            <person name="Yang K."/>
            <person name="Cui Y."/>
            <person name="Leung E."/>
            <person name="Nong W."/>
            <person name="Shin S.-K."/>
            <person name="Au S."/>
            <person name="Jeong K.Y."/>
            <person name="Chew F.T."/>
            <person name="Hui J."/>
            <person name="Leung T.F."/>
            <person name="Tungtrongchitr A."/>
            <person name="Zhong N."/>
            <person name="Liu Z."/>
            <person name="Tsui S."/>
        </authorList>
    </citation>
    <scope>NUCLEOTIDE SEQUENCE</scope>
    <source>
        <strain evidence="7">Derf</strain>
        <tissue evidence="7">Whole organism</tissue>
    </source>
</reference>
<evidence type="ECO:0000256" key="5">
    <source>
        <dbReference type="SAM" id="Phobius"/>
    </source>
</evidence>
<dbReference type="InterPro" id="IPR007320">
    <property type="entry name" value="PDCD2_C"/>
</dbReference>
<name>A0A922IF07_DERFA</name>
<dbReference type="Proteomes" id="UP000790347">
    <property type="component" value="Unassembled WGS sequence"/>
</dbReference>
<feature type="transmembrane region" description="Helical" evidence="5">
    <location>
        <begin position="373"/>
        <end position="396"/>
    </location>
</feature>
<dbReference type="InterPro" id="IPR002893">
    <property type="entry name" value="Znf_MYND"/>
</dbReference>
<protein>
    <submittedName>
        <fullName evidence="7">Programmed cell death protein 2</fullName>
    </submittedName>
</protein>
<evidence type="ECO:0000313" key="7">
    <source>
        <dbReference type="EMBL" id="KAH9529251.1"/>
    </source>
</evidence>